<feature type="binding site" evidence="15 16">
    <location>
        <begin position="138"/>
        <end position="143"/>
    </location>
    <ligand>
        <name>S-adenosyl-L-methionine</name>
        <dbReference type="ChEBI" id="CHEBI:59789"/>
    </ligand>
</feature>
<dbReference type="GO" id="GO:0002939">
    <property type="term" value="P:tRNA N1-guanine methylation"/>
    <property type="evidence" value="ECO:0007669"/>
    <property type="project" value="TreeGrafter"/>
</dbReference>
<dbReference type="PANTHER" id="PTHR46417:SF1">
    <property type="entry name" value="TRNA (GUANINE-N(1)-)-METHYLTRANSFERASE"/>
    <property type="match status" value="1"/>
</dbReference>
<dbReference type="EC" id="2.1.1.228" evidence="5 15"/>
<keyword evidence="10 15" id="KW-0949">S-adenosyl-L-methionine</keyword>
<protein>
    <recommendedName>
        <fullName evidence="6 15">tRNA (guanine-N(1)-)-methyltransferase</fullName>
        <ecNumber evidence="5 15">2.1.1.228</ecNumber>
    </recommendedName>
    <alternativeName>
        <fullName evidence="12 15">M1G-methyltransferase</fullName>
    </alternativeName>
    <alternativeName>
        <fullName evidence="13 15">tRNA [GM37] methyltransferase</fullName>
    </alternativeName>
</protein>
<dbReference type="STRING" id="474950.SAMN05421771_3755"/>
<evidence type="ECO:0000256" key="15">
    <source>
        <dbReference type="HAMAP-Rule" id="MF_00605"/>
    </source>
</evidence>
<dbReference type="PANTHER" id="PTHR46417">
    <property type="entry name" value="TRNA (GUANINE-N(1)-)-METHYLTRANSFERASE"/>
    <property type="match status" value="1"/>
</dbReference>
<comment type="catalytic activity">
    <reaction evidence="14 15 17">
        <text>guanosine(37) in tRNA + S-adenosyl-L-methionine = N(1)-methylguanosine(37) in tRNA + S-adenosyl-L-homocysteine + H(+)</text>
        <dbReference type="Rhea" id="RHEA:36899"/>
        <dbReference type="Rhea" id="RHEA-COMP:10145"/>
        <dbReference type="Rhea" id="RHEA-COMP:10147"/>
        <dbReference type="ChEBI" id="CHEBI:15378"/>
        <dbReference type="ChEBI" id="CHEBI:57856"/>
        <dbReference type="ChEBI" id="CHEBI:59789"/>
        <dbReference type="ChEBI" id="CHEBI:73542"/>
        <dbReference type="ChEBI" id="CHEBI:74269"/>
        <dbReference type="EC" id="2.1.1.228"/>
    </reaction>
</comment>
<evidence type="ECO:0000256" key="7">
    <source>
        <dbReference type="ARBA" id="ARBA00022490"/>
    </source>
</evidence>
<dbReference type="GO" id="GO:0052906">
    <property type="term" value="F:tRNA (guanine(37)-N1)-methyltransferase activity"/>
    <property type="evidence" value="ECO:0007669"/>
    <property type="project" value="UniProtKB-UniRule"/>
</dbReference>
<gene>
    <name evidence="15" type="primary">trmD</name>
    <name evidence="20" type="ORF">SAMN05421771_3755</name>
</gene>
<dbReference type="PIRSF" id="PIRSF000386">
    <property type="entry name" value="tRNA_mtase"/>
    <property type="match status" value="1"/>
</dbReference>
<evidence type="ECO:0000256" key="12">
    <source>
        <dbReference type="ARBA" id="ARBA00029736"/>
    </source>
</evidence>
<reference evidence="20 21" key="1">
    <citation type="submission" date="2016-10" db="EMBL/GenBank/DDBJ databases">
        <authorList>
            <person name="de Groot N.N."/>
        </authorList>
    </citation>
    <scope>NUCLEOTIDE SEQUENCE [LARGE SCALE GENOMIC DNA]</scope>
    <source>
        <strain evidence="20 21">DSM 21001</strain>
    </source>
</reference>
<keyword evidence="9 15" id="KW-0808">Transferase</keyword>
<evidence type="ECO:0000256" key="5">
    <source>
        <dbReference type="ARBA" id="ARBA00012807"/>
    </source>
</evidence>
<comment type="subcellular location">
    <subcellularLocation>
        <location evidence="2 15 17">Cytoplasm</location>
    </subcellularLocation>
</comment>
<feature type="domain" description="tRNA methyltransferase TRMD/TRM10-type" evidence="19">
    <location>
        <begin position="1"/>
        <end position="250"/>
    </location>
</feature>
<dbReference type="InterPro" id="IPR016009">
    <property type="entry name" value="tRNA_MeTrfase_TRMD/TRM10"/>
</dbReference>
<evidence type="ECO:0000256" key="8">
    <source>
        <dbReference type="ARBA" id="ARBA00022603"/>
    </source>
</evidence>
<evidence type="ECO:0000256" key="16">
    <source>
        <dbReference type="PIRSR" id="PIRSR000386-1"/>
    </source>
</evidence>
<comment type="subunit">
    <text evidence="4 15 17">Homodimer.</text>
</comment>
<dbReference type="NCBIfam" id="TIGR00088">
    <property type="entry name" value="trmD"/>
    <property type="match status" value="1"/>
</dbReference>
<dbReference type="FunFam" id="3.40.1280.10:FF:000001">
    <property type="entry name" value="tRNA (guanine-N(1)-)-methyltransferase"/>
    <property type="match status" value="1"/>
</dbReference>
<evidence type="ECO:0000256" key="11">
    <source>
        <dbReference type="ARBA" id="ARBA00022694"/>
    </source>
</evidence>
<evidence type="ECO:0000256" key="14">
    <source>
        <dbReference type="ARBA" id="ARBA00047783"/>
    </source>
</evidence>
<dbReference type="Pfam" id="PF01746">
    <property type="entry name" value="tRNA_m1G_MT"/>
    <property type="match status" value="1"/>
</dbReference>
<dbReference type="OrthoDB" id="9807416at2"/>
<dbReference type="InterPro" id="IPR029028">
    <property type="entry name" value="Alpha/beta_knot_MTases"/>
</dbReference>
<dbReference type="InterPro" id="IPR002649">
    <property type="entry name" value="tRNA_m1G_MeTrfase_TrmD"/>
</dbReference>
<evidence type="ECO:0000256" key="17">
    <source>
        <dbReference type="RuleBase" id="RU003464"/>
    </source>
</evidence>
<evidence type="ECO:0000313" key="20">
    <source>
        <dbReference type="EMBL" id="SFS20668.1"/>
    </source>
</evidence>
<dbReference type="EMBL" id="FOZL01000002">
    <property type="protein sequence ID" value="SFS20668.1"/>
    <property type="molecule type" value="Genomic_DNA"/>
</dbReference>
<name>A0A1I6MYM7_9BACT</name>
<evidence type="ECO:0000256" key="18">
    <source>
        <dbReference type="SAM" id="MobiDB-lite"/>
    </source>
</evidence>
<organism evidence="20 21">
    <name type="scientific">Granulicella pectinivorans</name>
    <dbReference type="NCBI Taxonomy" id="474950"/>
    <lineage>
        <taxon>Bacteria</taxon>
        <taxon>Pseudomonadati</taxon>
        <taxon>Acidobacteriota</taxon>
        <taxon>Terriglobia</taxon>
        <taxon>Terriglobales</taxon>
        <taxon>Acidobacteriaceae</taxon>
        <taxon>Granulicella</taxon>
    </lineage>
</organism>
<evidence type="ECO:0000256" key="4">
    <source>
        <dbReference type="ARBA" id="ARBA00011738"/>
    </source>
</evidence>
<dbReference type="GO" id="GO:0005829">
    <property type="term" value="C:cytosol"/>
    <property type="evidence" value="ECO:0007669"/>
    <property type="project" value="TreeGrafter"/>
</dbReference>
<proteinExistence type="inferred from homology"/>
<evidence type="ECO:0000256" key="6">
    <source>
        <dbReference type="ARBA" id="ARBA00014679"/>
    </source>
</evidence>
<feature type="region of interest" description="Disordered" evidence="18">
    <location>
        <begin position="171"/>
        <end position="205"/>
    </location>
</feature>
<evidence type="ECO:0000256" key="2">
    <source>
        <dbReference type="ARBA" id="ARBA00004496"/>
    </source>
</evidence>
<keyword evidence="7 15" id="KW-0963">Cytoplasm</keyword>
<evidence type="ECO:0000256" key="3">
    <source>
        <dbReference type="ARBA" id="ARBA00007630"/>
    </source>
</evidence>
<keyword evidence="11 15" id="KW-0819">tRNA processing</keyword>
<dbReference type="AlphaFoldDB" id="A0A1I6MYM7"/>
<keyword evidence="8 15" id="KW-0489">Methyltransferase</keyword>
<dbReference type="Gene3D" id="3.40.1280.10">
    <property type="match status" value="1"/>
</dbReference>
<dbReference type="RefSeq" id="WP_089842491.1">
    <property type="nucleotide sequence ID" value="NZ_FOZL01000002.1"/>
</dbReference>
<feature type="compositionally biased region" description="Low complexity" evidence="18">
    <location>
        <begin position="178"/>
        <end position="188"/>
    </location>
</feature>
<sequence>MRIDILTIFPGFFTSFLETGILRRALSTGVMEIHTHDLRDFTHDRHRTVDDRPFGGGEGMLLKPQPIFDCIASLGITPLPHRDTTRESVILLSPQGRVFTQPVAHTLAATERIVLICGRYEGVDERVNTLLCDRELSIGDYVLTGGELAAAVIADTVVRLLPGVLGNPDSSLHESFGADDSQAPQADDAVPRATHGSGGLLDYPQYTRPADYQGAQVPPVLTDGNHVLVRQWRRRAALEKTLRNRPDLLAKASLNKADRKLLHEIEASEETEASGS</sequence>
<evidence type="ECO:0000256" key="10">
    <source>
        <dbReference type="ARBA" id="ARBA00022691"/>
    </source>
</evidence>
<evidence type="ECO:0000259" key="19">
    <source>
        <dbReference type="Pfam" id="PF01746"/>
    </source>
</evidence>
<dbReference type="CDD" id="cd18080">
    <property type="entry name" value="TrmD-like"/>
    <property type="match status" value="1"/>
</dbReference>
<dbReference type="InterPro" id="IPR029026">
    <property type="entry name" value="tRNA_m1G_MTases_N"/>
</dbReference>
<dbReference type="Gene3D" id="1.10.1270.20">
    <property type="entry name" value="tRNA(m1g37)methyltransferase, domain 2"/>
    <property type="match status" value="1"/>
</dbReference>
<dbReference type="SUPFAM" id="SSF75217">
    <property type="entry name" value="alpha/beta knot"/>
    <property type="match status" value="1"/>
</dbReference>
<dbReference type="Proteomes" id="UP000199024">
    <property type="component" value="Unassembled WGS sequence"/>
</dbReference>
<evidence type="ECO:0000256" key="13">
    <source>
        <dbReference type="ARBA" id="ARBA00033392"/>
    </source>
</evidence>
<accession>A0A1I6MYM7</accession>
<dbReference type="InterPro" id="IPR023148">
    <property type="entry name" value="tRNA_m1G_MeTrfase_C_sf"/>
</dbReference>
<evidence type="ECO:0000256" key="9">
    <source>
        <dbReference type="ARBA" id="ARBA00022679"/>
    </source>
</evidence>
<comment type="function">
    <text evidence="1 15 17">Specifically methylates guanosine-37 in various tRNAs.</text>
</comment>
<dbReference type="HAMAP" id="MF_00605">
    <property type="entry name" value="TrmD"/>
    <property type="match status" value="1"/>
</dbReference>
<dbReference type="NCBIfam" id="NF000648">
    <property type="entry name" value="PRK00026.1"/>
    <property type="match status" value="1"/>
</dbReference>
<comment type="similarity">
    <text evidence="3 15 17">Belongs to the RNA methyltransferase TrmD family.</text>
</comment>
<keyword evidence="21" id="KW-1185">Reference proteome</keyword>
<evidence type="ECO:0000256" key="1">
    <source>
        <dbReference type="ARBA" id="ARBA00002634"/>
    </source>
</evidence>
<evidence type="ECO:0000313" key="21">
    <source>
        <dbReference type="Proteomes" id="UP000199024"/>
    </source>
</evidence>
<feature type="binding site" evidence="15 16">
    <location>
        <position position="118"/>
    </location>
    <ligand>
        <name>S-adenosyl-L-methionine</name>
        <dbReference type="ChEBI" id="CHEBI:59789"/>
    </ligand>
</feature>